<sequence>MATDASSRRITGKVQGRDIVLNGPLSKDEIRHKVWWWQIPHPETAQERKDRLHEYDSSQKNVISTLGGYYEVSDDSRTPEADELVELVYTELNPDD</sequence>
<dbReference type="Proteomes" id="UP001500893">
    <property type="component" value="Unassembled WGS sequence"/>
</dbReference>
<name>A0ABP6MKP5_9ACTN</name>
<gene>
    <name evidence="1" type="ORF">GCM10010521_01850</name>
</gene>
<protein>
    <submittedName>
        <fullName evidence="1">Uncharacterized protein</fullName>
    </submittedName>
</protein>
<organism evidence="1 2">
    <name type="scientific">Streptomyces rameus</name>
    <dbReference type="NCBI Taxonomy" id="68261"/>
    <lineage>
        <taxon>Bacteria</taxon>
        <taxon>Bacillati</taxon>
        <taxon>Actinomycetota</taxon>
        <taxon>Actinomycetes</taxon>
        <taxon>Kitasatosporales</taxon>
        <taxon>Streptomycetaceae</taxon>
        <taxon>Streptomyces</taxon>
    </lineage>
</organism>
<dbReference type="EMBL" id="BAAAVM010000001">
    <property type="protein sequence ID" value="GAA3117796.1"/>
    <property type="molecule type" value="Genomic_DNA"/>
</dbReference>
<evidence type="ECO:0000313" key="1">
    <source>
        <dbReference type="EMBL" id="GAA3117796.1"/>
    </source>
</evidence>
<proteinExistence type="predicted"/>
<evidence type="ECO:0000313" key="2">
    <source>
        <dbReference type="Proteomes" id="UP001500893"/>
    </source>
</evidence>
<reference evidence="2" key="1">
    <citation type="journal article" date="2019" name="Int. J. Syst. Evol. Microbiol.">
        <title>The Global Catalogue of Microorganisms (GCM) 10K type strain sequencing project: providing services to taxonomists for standard genome sequencing and annotation.</title>
        <authorList>
            <consortium name="The Broad Institute Genomics Platform"/>
            <consortium name="The Broad Institute Genome Sequencing Center for Infectious Disease"/>
            <person name="Wu L."/>
            <person name="Ma J."/>
        </authorList>
    </citation>
    <scope>NUCLEOTIDE SEQUENCE [LARGE SCALE GENOMIC DNA]</scope>
    <source>
        <strain evidence="2">JCM 11574</strain>
    </source>
</reference>
<comment type="caution">
    <text evidence="1">The sequence shown here is derived from an EMBL/GenBank/DDBJ whole genome shotgun (WGS) entry which is preliminary data.</text>
</comment>
<accession>A0ABP6MKP5</accession>
<keyword evidence="2" id="KW-1185">Reference proteome</keyword>
<dbReference type="RefSeq" id="WP_345046411.1">
    <property type="nucleotide sequence ID" value="NZ_BAAAVM010000001.1"/>
</dbReference>